<proteinExistence type="predicted"/>
<dbReference type="Pfam" id="PF16989">
    <property type="entry name" value="T6SS_VasJ"/>
    <property type="match status" value="1"/>
</dbReference>
<dbReference type="KEGG" id="dwd:DSCW_07080"/>
<evidence type="ECO:0000256" key="1">
    <source>
        <dbReference type="SAM" id="MobiDB-lite"/>
    </source>
</evidence>
<dbReference type="InterPro" id="IPR017739">
    <property type="entry name" value="T6SS-assoc_VCA0119"/>
</dbReference>
<keyword evidence="4" id="KW-1185">Reference proteome</keyword>
<reference evidence="3 4" key="1">
    <citation type="submission" date="2019-11" db="EMBL/GenBank/DDBJ databases">
        <title>Comparative genomics of hydrocarbon-degrading Desulfosarcina strains.</title>
        <authorList>
            <person name="Watanabe M."/>
            <person name="Kojima H."/>
            <person name="Fukui M."/>
        </authorList>
    </citation>
    <scope>NUCLEOTIDE SEQUENCE [LARGE SCALE GENOMIC DNA]</scope>
    <source>
        <strain evidence="3 4">PP31</strain>
    </source>
</reference>
<feature type="compositionally biased region" description="Acidic residues" evidence="1">
    <location>
        <begin position="248"/>
        <end position="261"/>
    </location>
</feature>
<evidence type="ECO:0000259" key="2">
    <source>
        <dbReference type="Pfam" id="PF06812"/>
    </source>
</evidence>
<dbReference type="PANTHER" id="PTHR37951">
    <property type="entry name" value="CYTOPLASMIC PROTEIN-RELATED"/>
    <property type="match status" value="1"/>
</dbReference>
<dbReference type="NCBIfam" id="TIGR03363">
    <property type="entry name" value="VI_chp_8"/>
    <property type="match status" value="1"/>
</dbReference>
<evidence type="ECO:0000313" key="4">
    <source>
        <dbReference type="Proteomes" id="UP000427769"/>
    </source>
</evidence>
<dbReference type="Proteomes" id="UP000427769">
    <property type="component" value="Chromosome"/>
</dbReference>
<dbReference type="InterPro" id="IPR017740">
    <property type="entry name" value="TssA-like"/>
</dbReference>
<dbReference type="RefSeq" id="WP_155302410.1">
    <property type="nucleotide sequence ID" value="NZ_AP021875.1"/>
</dbReference>
<dbReference type="OrthoDB" id="1522895at2"/>
<feature type="domain" description="ImpA N-terminal" evidence="2">
    <location>
        <begin position="8"/>
        <end position="129"/>
    </location>
</feature>
<organism evidence="3 4">
    <name type="scientific">Desulfosarcina widdelii</name>
    <dbReference type="NCBI Taxonomy" id="947919"/>
    <lineage>
        <taxon>Bacteria</taxon>
        <taxon>Pseudomonadati</taxon>
        <taxon>Thermodesulfobacteriota</taxon>
        <taxon>Desulfobacteria</taxon>
        <taxon>Desulfobacterales</taxon>
        <taxon>Desulfosarcinaceae</taxon>
        <taxon>Desulfosarcina</taxon>
    </lineage>
</organism>
<name>A0A5K7Z1C9_9BACT</name>
<feature type="region of interest" description="Disordered" evidence="1">
    <location>
        <begin position="240"/>
        <end position="285"/>
    </location>
</feature>
<dbReference type="AlphaFoldDB" id="A0A5K7Z1C9"/>
<protein>
    <submittedName>
        <fullName evidence="3">Type VI secretion protein</fullName>
    </submittedName>
</protein>
<sequence length="430" mass="47962">MIDIESILAPIEGENPAGENLRYTPTYDEIQEARREDDDLDRGEWDREVKTADWQAVEQLAAEALTEKTKDIQIAVWLLEALIKIDGFQGLAMGLKLLAGLMENFWENLYPEIEDDDLDYRIGPLEFMNDKLWLSVKQIPLTDPASGSGFGWIQWKEASEVGTDESAIAEGKLGIDAFEKAVNRSSKAFYAELNEQIEACIESFTHFDNLLDEKFGSEAPRTADFKGALEDCQRFIAKSLKQKKELDPDPEPEEAAGDADSQDTPGAEEGVSMAPGVETSQSAPASAAVQGQIVVGMISDTEPHEAAVWNSALNALKSQGIKNALDILFSASCSVSSVRSKNRYRLLMAKLCLQAERHDLARPIAEELNTLLEELGLERWESPVWVGDLLAVLYRCLMQEDEGSDDRYRAEDIFKKMCTIDPTRALQHRH</sequence>
<evidence type="ECO:0000313" key="3">
    <source>
        <dbReference type="EMBL" id="BBO73291.1"/>
    </source>
</evidence>
<gene>
    <name evidence="3" type="ORF">DSCW_07080</name>
</gene>
<dbReference type="InterPro" id="IPR010657">
    <property type="entry name" value="ImpA_N"/>
</dbReference>
<dbReference type="Pfam" id="PF06812">
    <property type="entry name" value="ImpA_N"/>
    <property type="match status" value="1"/>
</dbReference>
<accession>A0A5K7Z1C9</accession>
<dbReference type="EMBL" id="AP021875">
    <property type="protein sequence ID" value="BBO73291.1"/>
    <property type="molecule type" value="Genomic_DNA"/>
</dbReference>
<dbReference type="PANTHER" id="PTHR37951:SF1">
    <property type="entry name" value="TYPE VI SECRETION SYSTEM COMPONENT TSSA1"/>
    <property type="match status" value="1"/>
</dbReference>